<gene>
    <name evidence="2" type="ORF">BaRGS_00018032</name>
</gene>
<evidence type="ECO:0000313" key="3">
    <source>
        <dbReference type="Proteomes" id="UP001519460"/>
    </source>
</evidence>
<feature type="region of interest" description="Disordered" evidence="1">
    <location>
        <begin position="50"/>
        <end position="79"/>
    </location>
</feature>
<evidence type="ECO:0000256" key="1">
    <source>
        <dbReference type="SAM" id="MobiDB-lite"/>
    </source>
</evidence>
<evidence type="ECO:0000313" key="2">
    <source>
        <dbReference type="EMBL" id="KAK7490803.1"/>
    </source>
</evidence>
<comment type="caution">
    <text evidence="2">The sequence shown here is derived from an EMBL/GenBank/DDBJ whole genome shotgun (WGS) entry which is preliminary data.</text>
</comment>
<keyword evidence="3" id="KW-1185">Reference proteome</keyword>
<organism evidence="2 3">
    <name type="scientific">Batillaria attramentaria</name>
    <dbReference type="NCBI Taxonomy" id="370345"/>
    <lineage>
        <taxon>Eukaryota</taxon>
        <taxon>Metazoa</taxon>
        <taxon>Spiralia</taxon>
        <taxon>Lophotrochozoa</taxon>
        <taxon>Mollusca</taxon>
        <taxon>Gastropoda</taxon>
        <taxon>Caenogastropoda</taxon>
        <taxon>Sorbeoconcha</taxon>
        <taxon>Cerithioidea</taxon>
        <taxon>Batillariidae</taxon>
        <taxon>Batillaria</taxon>
    </lineage>
</organism>
<dbReference type="AlphaFoldDB" id="A0ABD0KV50"/>
<dbReference type="EMBL" id="JACVVK020000123">
    <property type="protein sequence ID" value="KAK7490803.1"/>
    <property type="molecule type" value="Genomic_DNA"/>
</dbReference>
<dbReference type="Proteomes" id="UP001519460">
    <property type="component" value="Unassembled WGS sequence"/>
</dbReference>
<accession>A0ABD0KV50</accession>
<sequence>MAGYILAVALNRQGANADPAGRPRDRWFEAVHPHGLGYFPMHQHFLTVAGPRDGLGRRRRNRSESGPSPTERLGSCSAR</sequence>
<reference evidence="2 3" key="1">
    <citation type="journal article" date="2023" name="Sci. Data">
        <title>Genome assembly of the Korean intertidal mud-creeper Batillaria attramentaria.</title>
        <authorList>
            <person name="Patra A.K."/>
            <person name="Ho P.T."/>
            <person name="Jun S."/>
            <person name="Lee S.J."/>
            <person name="Kim Y."/>
            <person name="Won Y.J."/>
        </authorList>
    </citation>
    <scope>NUCLEOTIDE SEQUENCE [LARGE SCALE GENOMIC DNA]</scope>
    <source>
        <strain evidence="2">Wonlab-2016</strain>
    </source>
</reference>
<name>A0ABD0KV50_9CAEN</name>
<protein>
    <submittedName>
        <fullName evidence="2">Uncharacterized protein</fullName>
    </submittedName>
</protein>
<proteinExistence type="predicted"/>